<organism evidence="7">
    <name type="scientific">Bradyrhizobium septentrionale</name>
    <dbReference type="NCBI Taxonomy" id="1404411"/>
    <lineage>
        <taxon>Bacteria</taxon>
        <taxon>Pseudomonadati</taxon>
        <taxon>Pseudomonadota</taxon>
        <taxon>Alphaproteobacteria</taxon>
        <taxon>Hyphomicrobiales</taxon>
        <taxon>Nitrobacteraceae</taxon>
        <taxon>Bradyrhizobium</taxon>
    </lineage>
</organism>
<dbReference type="SUPFAM" id="SSF56801">
    <property type="entry name" value="Acetyl-CoA synthetase-like"/>
    <property type="match status" value="5"/>
</dbReference>
<feature type="domain" description="Carrier" evidence="6">
    <location>
        <begin position="5379"/>
        <end position="5453"/>
    </location>
</feature>
<dbReference type="InterPro" id="IPR000873">
    <property type="entry name" value="AMP-dep_synth/lig_dom"/>
</dbReference>
<dbReference type="Pfam" id="PF00551">
    <property type="entry name" value="Formyl_trans_N"/>
    <property type="match status" value="1"/>
</dbReference>
<sequence>MTSIEELSALLNAEPVEWIFSVANPFILPADVFGKARRGAFNYHDGPLPRYAGTHATSWALPARETEHGITWHRIDHGVGTGELVVQRQVLIATSDTALTLNLKCYEAAIDGFRELLTGLTNGELSARPQALADRSFFPKGRRPDAAGCLRWDRSAQDLEAMTRALDFGPYHTNPLGLSKALVGDDVVVVKRLEVTARRSGFAAGALVEIHPSHWRVATGTEDVDVWLSSLDGKALDARALARRSDSHVGDRLPILSDDEARSITVAHEMLAPRESFWRRRLEQFKTSQLSFLSCSVALAAPQWQLSSWRIPGALAELSPSNRTEFLLTAWLIYLARITGELELQLGWTPAPSGSRAGLKALEVLVASVVPMAITIDLDNDFAEARTVVAAEFAQLKEQDSFARDLIARCPTLLGMEALRLRRPWPVGVMLTVSGESATGDLASSPTSEAALPGEALTFEVCALDGSFRWHFDASRLEPKHIDRMTQHLQNLLCAVKADPRQPVGRIELLSSAERAYLLEELNRTASAYPSDVCIHELFEAQVRRAPDAVAVVHEEERLSYGELNARANQLAHHLIGLGVRPDQPVAICVARSVAMVVGLLAILKAGGAYLPLDPAYPPARLRQVLDDAAPRVLLADATGRSALGDDALRDLTVVDLAATPEWANLPASDPDPRALGLTSRHLAYVIYTSGSTGSPKGVMVEHRGVVRLVAENDIVEISPQDVFLNASSPTFDATTFEVWGALANGASVVLYPERYLSTATLARIIQDQGITIAWMTARLFDVYVGEGRSTSGLQQLLVGGEEVSASSIRACQTRHPTLRISNGYGPTENTTFSLSYPVPAGFDGQQRVPLGRPIRNSVVYLLDGHGAPVPFGAVGELYVGGAGVARGYLNRPELTAERFIASPFVDGDRLYHTGDLARYLPDGNLEFLGRNDDQVKIRGFRIEPGEIAARLCEHPFVREAVVVAHEGPGGEQRLVAYVVCAPEAASNGLEGSELVGALRAHISAHLPEYMVPSAFVRLAALPLTVNGKLDRKALAAPDDEAYAHRAYEPPQGEIEITLAQIWAELLGVERVGRHDHFFALGGHSLLAVQLIERLRRRSLGVEVRTLFARPVLADQAASLGSHQEVAVPANRITEQSTAITPEMLPLIELAQDEIDRIIATVPGGIGNIQDIYGLSPLQDGILFHHLLATKGDPYLLVSQMAFAERGVLDRYLAAVQRVVDRHDILRTSFVWEGLSRPAQVVWRHASLEVSEVELDGSAGPGAAQLKDRFDPRQHRIDLGRAPLLRFVIAREPGSGRWLLLELQHHLIGDHTTLEVMRAEVQAVLEGREHELSEPQPFRNLVAQAHLGADAKADEAFFRELLADIDEPSTPFGLSEVRGDGGGVREAQRMLPQQLNARLRSQARRLGVSLASLCHLAWGQVVARSSGREQVVFGTVLFGRMHGGAGADRAMGLFINTLPLRLDLDGTAVEASVRTTHARLVELLAHEHASLALAQRCSAVAAPAPLFSALLNYRHNTPAAVTASAADDALSGVEWLGEEERTNYPLTLSVEDFGEALGLTAQGVEPISADRICGYMQQTLAQLAAALERAPNTPVRELDILPADERTYLLEELNRTAAPYPVEQCIHELFEAQVRQAPNAVAVVYQDQRVSYGELNARANQLAHHLIGLGVRPDQPVAICVARSVAMVVGLLAILKAGGAYLPLDPAYPPARLRQVLDDAAPRVLLADATGRSALGDDALRDLTVVDLAATPEWANLPASDPDPRALGLTSRHLAYVIYTSGSTGTPKGVMVEHRGLVNLSLAQIGLFGVCCNSRVVQFASFGFDASAWELVMAFGSGATLHLPADELRQASNKLSDYLRSEAITHATLPPALLQGSQKLEGLGSQVLILAGELPKAELIRSLAPASIINAYGPTEATVCAATWSCPDGFDGAIVPIGRPIANTRVYLLDDHGGLVPFGAVGELCIGGAGVARGYLNRPELTAERFIASPFVDGDRLYRTGDLARYLPDGNLEFLGRNDDQVKIRGFRIEPGEIAARLCEHPFVREAVVVAHEGPGGEQRLVAYVVCAPEAASNGLEGSELVGALRAHISAHLPEYMVPSAFVRLAALPLTVNGKLDRKALAAPDDEAYARAAYEAPQGEIEPALAQIWAELLGVERVGRHDHFFALGGHSLLAVQLIERLRRRSLGVEVRTLFARPVLADQAASLGSHQEVAVPANRITEQSTAITPEMLPLIELAQDEIDRIIATVPGGIGNIQDIYGLSPLQDGILFHHLLATKGDPYLLVSQMAFAERGVLDRYLAAVQRVVDRHDILRTSFVWEGLSRPAQVVWRHASLEVSEVELDGSAGPGAAQLKDRFDPRQHRIDLGRAPLLRFVIAREPGSGRWLLLELQHHLIGDHTTLEVMRAEVQAVLEGREHELSEPQPFRNLVAQAHLGADAKADEAFFRELLADIDEPSTPFGLSEVRGDGGGVREAQRMLPQQLNARLRSQARRLGVSLASLCHLAWGQVVARSSGREQVVFGTVLFGRMHGGAGADRAMGLFINTLPLRLDLDGTAVEASVRTTHARLVELLAHEHASLALAQRCSAVAAPAPLFSALLNYRHNTPAAVTASAADDALSGVEWLGEEERTNYPLTLSVEDFGEALGLTAQGGEPISADRICGYMQQTLAQLAAALERAPNTPVRELDILPADERTYLLEELNRTAAPYPVEQCIHELFEAQVRQAPNAVAVVYQDQRVSYGELNARANQLAHHLIGLGVRPDQPVAICVARSVAMVVGLLAILKAGGAYLPLDPAYPPARLRQVLDDAAPRVLLADATGRSALGDGALRDLTVVDLETAMPEWANLPASDPDTRALGLTSRHLAYVIYTSGSTGTPKGVMIEHASTVNLLHWSSDVFTASEISRTLFATSISFDLSVYECFVPLSQGSTLYLVENALALAERSLDISLINTVPSAIAALVDRKAVPASTSVVNLAGEWLTAELIEKIFASSRVQKICNLYAPSETTTYSTWICVRRGDVVVETIGRPIANTRVYLLDDHGGLVPFGAVGELCIGGAGVARGYLNRPELTAERFIASPFVDGDRLYRTGDLARYLPDGNLEFLGRNDDQVKIRGFRIEPGEIAARLCEHPFVREAVVVAHEGPGGEQRLVAYVVCAPEAASNGLEGSELVGALRAHISAHLPEYMVPSAFVRLAALPLTVNGKLDRKALAAPDDEAYAHRAYEPPQGEIEITLAQIWAELLGVERVGRHDHFFALGGHSLLAVQLIERLRRRSLGVEVRTLFARPVLADQAASLGSHQEVAVPANRITEQSTAITPEMLPLIELAQDEIDRIIATVPGGIGNIQDIYGLSPLQDGILFHHLLATKGDPYLLVSQMAFAERGVLDRYLAAVQRVVDRHDILRTSFVWEGLSRPAQVVWRHASLEVSEVELDGSAGPGAAQLKDRFDPRQHRIDLGRAPLLRFVIAREPGSGRWLLLELQHHLIGDHTTLEVMRAEVQAVLEGREHELSEPQPFRNLVAQAHLGADAKADEAFFRELLADIDEPSTPFGLSEVRGDGGGVREAQRMLPQQLNARLRSQARRLGVSLASLCHLAWGQVVARSSGREQVVFGTVLFGRMHGGAGADRAMGLFINTLPLRLDLDGTAVEASVRTTHARLVELLAHEHASLALAQRCSAVAAPAPLFSALLNYRHNTPAAVTASAADDALSGVEWLGEEERTNYPLTLSVEDFGEALGLTAQGVEPISADRICGYMQQTLAQLAAALERAPNTPVRELDILPADERTYLLEELNRTAAPYPVEQCIHELFEAQVRQAPNAVAVVYQDQRVSYGELNARANQLAHHLIGLGVRPDQPVAICVARSVAMVVGLLAILKAGGAYLPLDPAYPPARLRQVLDDAAPRVLLADATGRSALGDDALRDLTVVDLAATPEWANLPASDPDPRALGLTSRHLAYVIYTSGSTGSPKGAQNEHRAIVNRLIWMQNAYGLNATDVVLQKTPFSFDVSAWEFFWTLLEGATLVLAPPGAHRDPDALVDLIINQRITTVHFVPSMLVSFMDAKSVDRCTSLGRVLCSGEALPAASVHKVRRLLPWTALHNLYGPTEAAIDVTAWSCPAEFDGAIVPIGRPIANTRVYLLDGHGAPVPFGAVGELYIGGAGVARGYLNRPELTAERFIASPFVEGDRLYRTGDLARYLPDGNLEFLGRNDEQVKIRGFRIEPGEIAARLLEHPAVGDAVVVAREDGCGDKHLVGYVVSAPEAASNGQDGGDLAGTLRAHISAHLPEYMVPSAFVRLVALPLTVNGKLDRKALAAPDDEAYARAAYEAPQGEIETTLAQIWAELLGVERVGRHDHFFALGGHSLAAVQLLSRVSQAIGFTLPLTTLFAKPVLADLAASIMDELSRSGAQDLPAIAPVSRDAPLVLSFAQQRLWFLAQLDQSSTNYHIPLGWRLKGGLDRSAWQRSLDRVLARHEALRSVFVAPEGKPWVELLPEDAGLPVVEHDLRDRPDADEALLGLCREEACTPFDLARGPLIRGRLIRISDEEHVLLLTQHHIVSDGWSLGVLAHELSQLYRAFVAGEGDPLPPLAIQYPDYAAWQRQWLSGARLQRQAQYWRNNLSGAPARLALPTDRPRPAQQSFAGATVPIVIDAELTRELKRLGLQQGTTLFMTVLAGWAAVLSCLSGQDDLAIGVPSANRGRREIEELIGFFVNTLALRLDLSGEPSVSELLERTRRTALGAQEHQDLPFEQVVEIVQPPRALDHTPLFQVMLAWQNNAAGTFDLPGLMVEAAADGFDQVKFDLELSLGEQGEVIAGTLGYATALFDRATIERQRGYLLALLRAMVADAQQAVGRIELLPADERAYLLEELNRTAVTYPEQQCIHELFEAQVQKAPEAVAVVYQDQRVSYGELNAHANQLAHHLIGLGVRPDQPVAICVARSVAMVVGLLAILKAGGAYLPLDPAYPPARLRQVLDDAAPRVLLADAAGRSALGDDALRDLTVVDLAATPEWANLPASDPDPRALGLTSRHLAYVIYTSGSTGTPKGVMVEHRGLVNLSLAQIGLFGVCCNSRVVQFASFGFDASASELVMAFGSGAALHLPADELRQSSNKLSDYLRSEAITHATLPPALLQGSQKLEGLGSQVLILAGELPKAELIRSLAPASIINAYGPTEATVCAATWSCPDGFDGAIVPIGRPIANTRVYLLDDHGGPVPFGAVGELYVGGAGVARGYLNRPELTAERFIASPFVDGDRLYRTGDLARYLPDGNLEFLGRNDDQVKIRGFRIEPGEIAARLCEHPFVREAVVVAHESPGGEQRLVAYVVCAPEAASNGLEGSELAGALRAHISAHLPEYMVPSAFVRLAALPLTVNGKLDRKALAAPDDEAYARAAYEAPQGEIEPALAQIWAELLGVERVGRHDDFFELGGHSLLAVRLLSRALDAGFKFTAADLFQAPVLKELALKVHLEPQPSSPGVICVRATGSQPPLFFVPTGLGDCSYILNLVEEMDADCPIYGLPWPSFSEVCSPALEAIASQVIPAIREIRSRGPYRFAGYSSGGILAYAIAEQLLSLNETVSFMAFIDVTLPAKPAGMTPTQMVCEVVLETLEPLEDEHFKLLKRFARHSSIAQLLEKAHQIGAILPDHNDALMYERIEQFQRALQLYRAPSLPIEVHQFYATDSSVSCRARIDKSSIAPEMSSPMRGWDRVLSAAAIDTTPIPGNHATMMNTPENRKVLARSLSRALNSSPT</sequence>
<evidence type="ECO:0000256" key="3">
    <source>
        <dbReference type="ARBA" id="ARBA00022450"/>
    </source>
</evidence>
<comment type="caution">
    <text evidence="7">The sequence shown here is derived from an EMBL/GenBank/DDBJ whole genome shotgun (WGS) entry which is preliminary data.</text>
</comment>
<feature type="domain" description="Carrier" evidence="6">
    <location>
        <begin position="1050"/>
        <end position="1124"/>
    </location>
</feature>
<dbReference type="InterPro" id="IPR036736">
    <property type="entry name" value="ACP-like_sf"/>
</dbReference>
<dbReference type="PROSITE" id="PS00012">
    <property type="entry name" value="PHOSPHOPANTETHEINE"/>
    <property type="match status" value="5"/>
</dbReference>
<comment type="similarity">
    <text evidence="2">Belongs to the ATP-dependent AMP-binding enzyme family.</text>
</comment>
<dbReference type="GO" id="GO:0005829">
    <property type="term" value="C:cytosol"/>
    <property type="evidence" value="ECO:0007669"/>
    <property type="project" value="TreeGrafter"/>
</dbReference>
<dbReference type="PROSITE" id="PS50075">
    <property type="entry name" value="CARRIER"/>
    <property type="match status" value="5"/>
</dbReference>
<dbReference type="InterPro" id="IPR029058">
    <property type="entry name" value="AB_hydrolase_fold"/>
</dbReference>
<dbReference type="FunFam" id="3.40.50.12780:FF:000012">
    <property type="entry name" value="Non-ribosomal peptide synthetase"/>
    <property type="match status" value="5"/>
</dbReference>
<name>A0A973VXC8_9BRAD</name>
<dbReference type="InterPro" id="IPR001031">
    <property type="entry name" value="Thioesterase"/>
</dbReference>
<keyword evidence="3" id="KW-0596">Phosphopantetheine</keyword>
<dbReference type="Gene3D" id="3.30.559.10">
    <property type="entry name" value="Chloramphenicol acetyltransferase-like domain"/>
    <property type="match status" value="4"/>
</dbReference>
<dbReference type="Pfam" id="PF00668">
    <property type="entry name" value="Condensation"/>
    <property type="match status" value="4"/>
</dbReference>
<dbReference type="GO" id="GO:0044550">
    <property type="term" value="P:secondary metabolite biosynthetic process"/>
    <property type="evidence" value="ECO:0007669"/>
    <property type="project" value="UniProtKB-ARBA"/>
</dbReference>
<dbReference type="CDD" id="cd17646">
    <property type="entry name" value="A_NRPS_AB3403-like"/>
    <property type="match status" value="1"/>
</dbReference>
<dbReference type="CDD" id="cd05930">
    <property type="entry name" value="A_NRPS"/>
    <property type="match status" value="3"/>
</dbReference>
<dbReference type="InterPro" id="IPR036477">
    <property type="entry name" value="Formyl_transf_N_sf"/>
</dbReference>
<dbReference type="Pfam" id="PF00975">
    <property type="entry name" value="Thioesterase"/>
    <property type="match status" value="1"/>
</dbReference>
<dbReference type="NCBIfam" id="NF003417">
    <property type="entry name" value="PRK04813.1"/>
    <property type="match status" value="5"/>
</dbReference>
<keyword evidence="5" id="KW-0436">Ligase</keyword>
<dbReference type="SMART" id="SM00823">
    <property type="entry name" value="PKS_PP"/>
    <property type="match status" value="2"/>
</dbReference>
<dbReference type="PANTHER" id="PTHR45527">
    <property type="entry name" value="NONRIBOSOMAL PEPTIDE SYNTHETASE"/>
    <property type="match status" value="1"/>
</dbReference>
<feature type="domain" description="Carrier" evidence="6">
    <location>
        <begin position="3221"/>
        <end position="3295"/>
    </location>
</feature>
<evidence type="ECO:0000256" key="5">
    <source>
        <dbReference type="ARBA" id="ARBA00022598"/>
    </source>
</evidence>
<dbReference type="SUPFAM" id="SSF52777">
    <property type="entry name" value="CoA-dependent acyltransferases"/>
    <property type="match status" value="9"/>
</dbReference>
<dbReference type="InterPro" id="IPR009081">
    <property type="entry name" value="PP-bd_ACP"/>
</dbReference>
<evidence type="ECO:0000256" key="4">
    <source>
        <dbReference type="ARBA" id="ARBA00022553"/>
    </source>
</evidence>
<dbReference type="CDD" id="cd12117">
    <property type="entry name" value="A_NRPS_Srf_like"/>
    <property type="match status" value="1"/>
</dbReference>
<evidence type="ECO:0000259" key="6">
    <source>
        <dbReference type="PROSITE" id="PS50075"/>
    </source>
</evidence>
<evidence type="ECO:0000256" key="2">
    <source>
        <dbReference type="ARBA" id="ARBA00006432"/>
    </source>
</evidence>
<dbReference type="InterPro" id="IPR025110">
    <property type="entry name" value="AMP-bd_C"/>
</dbReference>
<dbReference type="InterPro" id="IPR045851">
    <property type="entry name" value="AMP-bd_C_sf"/>
</dbReference>
<dbReference type="CDD" id="cd19544">
    <property type="entry name" value="E-C_NRPS"/>
    <property type="match status" value="3"/>
</dbReference>
<comment type="cofactor">
    <cofactor evidence="1">
        <name>pantetheine 4'-phosphate</name>
        <dbReference type="ChEBI" id="CHEBI:47942"/>
    </cofactor>
</comment>
<dbReference type="PANTHER" id="PTHR45527:SF1">
    <property type="entry name" value="FATTY ACID SYNTHASE"/>
    <property type="match status" value="1"/>
</dbReference>
<dbReference type="CDD" id="cd19531">
    <property type="entry name" value="LCL_NRPS-like"/>
    <property type="match status" value="1"/>
</dbReference>
<dbReference type="NCBIfam" id="TIGR01733">
    <property type="entry name" value="AA-adenyl-dom"/>
    <property type="match status" value="5"/>
</dbReference>
<protein>
    <submittedName>
        <fullName evidence="7">Amino acid adenylation domain-containing protein</fullName>
    </submittedName>
</protein>
<dbReference type="FunFam" id="3.40.50.980:FF:000002">
    <property type="entry name" value="Enterobactin synthetase component F"/>
    <property type="match status" value="1"/>
</dbReference>
<dbReference type="Gene3D" id="3.40.50.1820">
    <property type="entry name" value="alpha/beta hydrolase"/>
    <property type="match status" value="1"/>
</dbReference>
<dbReference type="Gene3D" id="3.40.50.12230">
    <property type="match status" value="1"/>
</dbReference>
<dbReference type="SUPFAM" id="SSF53474">
    <property type="entry name" value="alpha/beta-Hydrolases"/>
    <property type="match status" value="1"/>
</dbReference>
<dbReference type="FunFam" id="3.30.300.30:FF:000010">
    <property type="entry name" value="Enterobactin synthetase component F"/>
    <property type="match status" value="5"/>
</dbReference>
<dbReference type="InterPro" id="IPR006162">
    <property type="entry name" value="Ppantetheine_attach_site"/>
</dbReference>
<dbReference type="InterPro" id="IPR020845">
    <property type="entry name" value="AMP-binding_CS"/>
</dbReference>
<dbReference type="Gene3D" id="3.40.50.980">
    <property type="match status" value="10"/>
</dbReference>
<dbReference type="InterPro" id="IPR020806">
    <property type="entry name" value="PKS_PP-bd"/>
</dbReference>
<dbReference type="Pfam" id="PF00550">
    <property type="entry name" value="PP-binding"/>
    <property type="match status" value="5"/>
</dbReference>
<evidence type="ECO:0000313" key="7">
    <source>
        <dbReference type="EMBL" id="NVI43486.1"/>
    </source>
</evidence>
<dbReference type="GO" id="GO:0043041">
    <property type="term" value="P:amino acid activation for nonribosomal peptide biosynthetic process"/>
    <property type="evidence" value="ECO:0007669"/>
    <property type="project" value="TreeGrafter"/>
</dbReference>
<accession>A0A973VXC8</accession>
<dbReference type="InterPro" id="IPR011034">
    <property type="entry name" value="Formyl_transferase-like_C_sf"/>
</dbReference>
<feature type="domain" description="Carrier" evidence="6">
    <location>
        <begin position="2136"/>
        <end position="2210"/>
    </location>
</feature>
<dbReference type="PROSITE" id="PS00455">
    <property type="entry name" value="AMP_BINDING"/>
    <property type="match status" value="5"/>
</dbReference>
<dbReference type="Gene3D" id="3.30.300.30">
    <property type="match status" value="5"/>
</dbReference>
<proteinExistence type="inferred from homology"/>
<feature type="domain" description="Carrier" evidence="6">
    <location>
        <begin position="4315"/>
        <end position="4390"/>
    </location>
</feature>
<dbReference type="Gene3D" id="1.10.1200.10">
    <property type="entry name" value="ACP-like"/>
    <property type="match status" value="5"/>
</dbReference>
<dbReference type="FunFam" id="1.10.1200.10:FF:000005">
    <property type="entry name" value="Nonribosomal peptide synthetase 1"/>
    <property type="match status" value="5"/>
</dbReference>
<dbReference type="FunFam" id="3.30.559.30:FF:000001">
    <property type="entry name" value="Non-ribosomal peptide synthetase"/>
    <property type="match status" value="1"/>
</dbReference>
<dbReference type="InterPro" id="IPR023213">
    <property type="entry name" value="CAT-like_dom_sf"/>
</dbReference>
<keyword evidence="4" id="KW-0597">Phosphoprotein</keyword>
<dbReference type="CDD" id="cd08700">
    <property type="entry name" value="FMT_C_OzmH_like"/>
    <property type="match status" value="1"/>
</dbReference>
<reference evidence="7" key="1">
    <citation type="submission" date="2020-06" db="EMBL/GenBank/DDBJ databases">
        <title>Whole Genome Sequence of Bradyrhizobium sp. Strain 1S1.</title>
        <authorList>
            <person name="Bromfield E.S.P."/>
            <person name="Cloutier S."/>
        </authorList>
    </citation>
    <scope>NUCLEOTIDE SEQUENCE [LARGE SCALE GENOMIC DNA]</scope>
    <source>
        <strain evidence="7">1S1</strain>
    </source>
</reference>
<dbReference type="EMBL" id="JAAOLE020000001">
    <property type="protein sequence ID" value="NVI43486.1"/>
    <property type="molecule type" value="Genomic_DNA"/>
</dbReference>
<dbReference type="FunFam" id="2.30.38.10:FF:000001">
    <property type="entry name" value="Non-ribosomal peptide synthetase PvdI"/>
    <property type="match status" value="5"/>
</dbReference>
<dbReference type="GO" id="GO:0031177">
    <property type="term" value="F:phosphopantetheine binding"/>
    <property type="evidence" value="ECO:0007669"/>
    <property type="project" value="InterPro"/>
</dbReference>
<dbReference type="SUPFAM" id="SSF47336">
    <property type="entry name" value="ACP-like"/>
    <property type="match status" value="5"/>
</dbReference>
<dbReference type="Gene3D" id="2.30.38.10">
    <property type="entry name" value="Luciferase, Domain 3"/>
    <property type="match status" value="5"/>
</dbReference>
<dbReference type="Gene3D" id="3.30.559.30">
    <property type="entry name" value="Nonribosomal peptide synthetase, condensation domain"/>
    <property type="match status" value="5"/>
</dbReference>
<dbReference type="InterPro" id="IPR002376">
    <property type="entry name" value="Formyl_transf_N"/>
</dbReference>
<dbReference type="SUPFAM" id="SSF50486">
    <property type="entry name" value="FMT C-terminal domain-like"/>
    <property type="match status" value="1"/>
</dbReference>
<evidence type="ECO:0000256" key="1">
    <source>
        <dbReference type="ARBA" id="ARBA00001957"/>
    </source>
</evidence>
<gene>
    <name evidence="7" type="ORF">HAP48_010935</name>
</gene>
<dbReference type="SUPFAM" id="SSF53328">
    <property type="entry name" value="Formyltransferase"/>
    <property type="match status" value="1"/>
</dbReference>
<dbReference type="Pfam" id="PF13193">
    <property type="entry name" value="AMP-binding_C"/>
    <property type="match status" value="5"/>
</dbReference>
<dbReference type="Pfam" id="PF00501">
    <property type="entry name" value="AMP-binding"/>
    <property type="match status" value="5"/>
</dbReference>
<dbReference type="FunFam" id="3.40.50.980:FF:000001">
    <property type="entry name" value="Non-ribosomal peptide synthetase"/>
    <property type="match status" value="5"/>
</dbReference>
<dbReference type="InterPro" id="IPR001242">
    <property type="entry name" value="Condensation_dom"/>
</dbReference>
<dbReference type="InterPro" id="IPR010071">
    <property type="entry name" value="AA_adenyl_dom"/>
</dbReference>
<dbReference type="GO" id="GO:0016874">
    <property type="term" value="F:ligase activity"/>
    <property type="evidence" value="ECO:0007669"/>
    <property type="project" value="UniProtKB-KW"/>
</dbReference>